<evidence type="ECO:0000256" key="1">
    <source>
        <dbReference type="SAM" id="MobiDB-lite"/>
    </source>
</evidence>
<dbReference type="EMBL" id="LQQC01000013">
    <property type="protein sequence ID" value="KXZ57182.1"/>
    <property type="molecule type" value="Genomic_DNA"/>
</dbReference>
<comment type="caution">
    <text evidence="2">The sequence shown here is derived from an EMBL/GenBank/DDBJ whole genome shotgun (WGS) entry which is preliminary data.</text>
</comment>
<reference evidence="2 3" key="1">
    <citation type="submission" date="2016-01" db="EMBL/GenBank/DDBJ databases">
        <title>Use of Whole Genome Sequencing to ascertain that Brevibacterium massiliense (Roux, Raoult 2009) is a later heterotypic synonym of Brevibacterium ravenspurgense (Mages 2008).</title>
        <authorList>
            <person name="Bernier A.-M."/>
            <person name="Burdz T."/>
            <person name="Huynh C."/>
            <person name="Pachecho A.L."/>
            <person name="Wiebe D."/>
            <person name="Bonner C."/>
            <person name="Bernard K."/>
        </authorList>
    </citation>
    <scope>NUCLEOTIDE SEQUENCE [LARGE SCALE GENOMIC DNA]</scope>
    <source>
        <strain evidence="2 3">CCUG56047</strain>
    </source>
</reference>
<dbReference type="PATRIC" id="fig|479117.4.peg.1996"/>
<evidence type="ECO:0000313" key="3">
    <source>
        <dbReference type="Proteomes" id="UP000243589"/>
    </source>
</evidence>
<gene>
    <name evidence="2" type="ORF">Bravens_02012</name>
</gene>
<protein>
    <submittedName>
        <fullName evidence="2">Uncharacterized protein</fullName>
    </submittedName>
</protein>
<feature type="region of interest" description="Disordered" evidence="1">
    <location>
        <begin position="172"/>
        <end position="248"/>
    </location>
</feature>
<organism evidence="2 3">
    <name type="scientific">Brevibacterium ravenspurgense</name>
    <dbReference type="NCBI Taxonomy" id="479117"/>
    <lineage>
        <taxon>Bacteria</taxon>
        <taxon>Bacillati</taxon>
        <taxon>Actinomycetota</taxon>
        <taxon>Actinomycetes</taxon>
        <taxon>Micrococcales</taxon>
        <taxon>Brevibacteriaceae</taxon>
        <taxon>Brevibacterium</taxon>
    </lineage>
</organism>
<name>A0A150H537_9MICO</name>
<dbReference type="Pfam" id="PF18143">
    <property type="entry name" value="HAD_SAK_2"/>
    <property type="match status" value="1"/>
</dbReference>
<accession>A0A150H537</accession>
<evidence type="ECO:0000313" key="2">
    <source>
        <dbReference type="EMBL" id="KXZ57182.1"/>
    </source>
</evidence>
<sequence length="248" mass="27984">MVQAQSPVRIFLDVDGVLNSYPVPEPRFKREKRRAVHAWNYELHYRPHIVQLMERFLRRRYAQLVWLSTWSHLCTEEIEPKLGFTRRYAVEAMPDSSFNYYADDPHTWWKAKAVEKFLRDNPDDRAIWIDDDLVHTTTLEHFTTLFGDRLLMIAPEYSTGLTEAHFKQMRRFTPPAPRTPHRTTPAGLGTSGSHAGAAEPTGPAGPSGTAAASPAGASIPAGPDPESPAGTAQNNPYSLTPRPRKLRL</sequence>
<feature type="compositionally biased region" description="Low complexity" evidence="1">
    <location>
        <begin position="195"/>
        <end position="221"/>
    </location>
</feature>
<dbReference type="AlphaFoldDB" id="A0A150H537"/>
<proteinExistence type="predicted"/>
<dbReference type="RefSeq" id="WP_061944767.1">
    <property type="nucleotide sequence ID" value="NZ_LPXW01000038.1"/>
</dbReference>
<dbReference type="Proteomes" id="UP000243589">
    <property type="component" value="Unassembled WGS sequence"/>
</dbReference>
<keyword evidence="3" id="KW-1185">Reference proteome</keyword>